<dbReference type="InterPro" id="IPR002885">
    <property type="entry name" value="PPR_rpt"/>
</dbReference>
<dbReference type="PROSITE" id="PS51375">
    <property type="entry name" value="PPR"/>
    <property type="match status" value="1"/>
</dbReference>
<sequence>MELKKIHAHIVKLSLSHSNFMVTNMLDLCDNNVNYATLLFQQLLQPNVFSYNAIIKTTPCDDLTGADNLFEEMTERDAISWNSLILGHARLGQIKSARKVFDEMYCRTIVSWTTMINGYVRVGCYVDALEILCEMQVAVIESDEISVISVLPACAQIWSLEVGKWIHNSQVLGDKRVLEENHSCKTHCNLEIVVVAMEQLLELEPEESEN</sequence>
<accession>A0ABD1NFN1</accession>
<gene>
    <name evidence="3" type="ORF">Fmac_000881</name>
</gene>
<dbReference type="Gene3D" id="1.25.40.10">
    <property type="entry name" value="Tetratricopeptide repeat domain"/>
    <property type="match status" value="1"/>
</dbReference>
<comment type="caution">
    <text evidence="3">The sequence shown here is derived from an EMBL/GenBank/DDBJ whole genome shotgun (WGS) entry which is preliminary data.</text>
</comment>
<name>A0ABD1NFN1_9FABA</name>
<dbReference type="Pfam" id="PF01535">
    <property type="entry name" value="PPR"/>
    <property type="match status" value="2"/>
</dbReference>
<dbReference type="PANTHER" id="PTHR47926:SF347">
    <property type="entry name" value="PENTATRICOPEPTIDE REPEAT-CONTAINING PROTEIN"/>
    <property type="match status" value="1"/>
</dbReference>
<dbReference type="Proteomes" id="UP001603857">
    <property type="component" value="Unassembled WGS sequence"/>
</dbReference>
<dbReference type="InterPro" id="IPR046960">
    <property type="entry name" value="PPR_At4g14850-like_plant"/>
</dbReference>
<feature type="repeat" description="PPR" evidence="2">
    <location>
        <begin position="77"/>
        <end position="111"/>
    </location>
</feature>
<evidence type="ECO:0000313" key="3">
    <source>
        <dbReference type="EMBL" id="KAL2346881.1"/>
    </source>
</evidence>
<organism evidence="3 4">
    <name type="scientific">Flemingia macrophylla</name>
    <dbReference type="NCBI Taxonomy" id="520843"/>
    <lineage>
        <taxon>Eukaryota</taxon>
        <taxon>Viridiplantae</taxon>
        <taxon>Streptophyta</taxon>
        <taxon>Embryophyta</taxon>
        <taxon>Tracheophyta</taxon>
        <taxon>Spermatophyta</taxon>
        <taxon>Magnoliopsida</taxon>
        <taxon>eudicotyledons</taxon>
        <taxon>Gunneridae</taxon>
        <taxon>Pentapetalae</taxon>
        <taxon>rosids</taxon>
        <taxon>fabids</taxon>
        <taxon>Fabales</taxon>
        <taxon>Fabaceae</taxon>
        <taxon>Papilionoideae</taxon>
        <taxon>50 kb inversion clade</taxon>
        <taxon>NPAAA clade</taxon>
        <taxon>indigoferoid/millettioid clade</taxon>
        <taxon>Phaseoleae</taxon>
        <taxon>Flemingia</taxon>
    </lineage>
</organism>
<proteinExistence type="predicted"/>
<keyword evidence="4" id="KW-1185">Reference proteome</keyword>
<evidence type="ECO:0000256" key="1">
    <source>
        <dbReference type="ARBA" id="ARBA00022737"/>
    </source>
</evidence>
<evidence type="ECO:0000256" key="2">
    <source>
        <dbReference type="PROSITE-ProRule" id="PRU00708"/>
    </source>
</evidence>
<evidence type="ECO:0008006" key="5">
    <source>
        <dbReference type="Google" id="ProtNLM"/>
    </source>
</evidence>
<dbReference type="PANTHER" id="PTHR47926">
    <property type="entry name" value="PENTATRICOPEPTIDE REPEAT-CONTAINING PROTEIN"/>
    <property type="match status" value="1"/>
</dbReference>
<reference evidence="3 4" key="1">
    <citation type="submission" date="2024-08" db="EMBL/GenBank/DDBJ databases">
        <title>Insights into the chromosomal genome structure of Flemingia macrophylla.</title>
        <authorList>
            <person name="Ding Y."/>
            <person name="Zhao Y."/>
            <person name="Bi W."/>
            <person name="Wu M."/>
            <person name="Zhao G."/>
            <person name="Gong Y."/>
            <person name="Li W."/>
            <person name="Zhang P."/>
        </authorList>
    </citation>
    <scope>NUCLEOTIDE SEQUENCE [LARGE SCALE GENOMIC DNA]</scope>
    <source>
        <strain evidence="3">DYQJB</strain>
        <tissue evidence="3">Leaf</tissue>
    </source>
</reference>
<keyword evidence="1" id="KW-0677">Repeat</keyword>
<dbReference type="NCBIfam" id="TIGR00756">
    <property type="entry name" value="PPR"/>
    <property type="match status" value="2"/>
</dbReference>
<dbReference type="AlphaFoldDB" id="A0ABD1NFN1"/>
<evidence type="ECO:0000313" key="4">
    <source>
        <dbReference type="Proteomes" id="UP001603857"/>
    </source>
</evidence>
<dbReference type="InterPro" id="IPR011990">
    <property type="entry name" value="TPR-like_helical_dom_sf"/>
</dbReference>
<protein>
    <recommendedName>
        <fullName evidence="5">Pentatricopeptide repeat-containing protein</fullName>
    </recommendedName>
</protein>
<dbReference type="EMBL" id="JBGMDY010000001">
    <property type="protein sequence ID" value="KAL2346881.1"/>
    <property type="molecule type" value="Genomic_DNA"/>
</dbReference>